<gene>
    <name evidence="9" type="ORF">H8730_16495</name>
</gene>
<reference evidence="9" key="1">
    <citation type="submission" date="2020-08" db="EMBL/GenBank/DDBJ databases">
        <title>Genome public.</title>
        <authorList>
            <person name="Liu C."/>
            <person name="Sun Q."/>
        </authorList>
    </citation>
    <scope>NUCLEOTIDE SEQUENCE</scope>
    <source>
        <strain evidence="9">NSJ-32</strain>
    </source>
</reference>
<keyword evidence="10" id="KW-1185">Reference proteome</keyword>
<feature type="transmembrane region" description="Helical" evidence="7">
    <location>
        <begin position="179"/>
        <end position="201"/>
    </location>
</feature>
<dbReference type="PROSITE" id="PS50928">
    <property type="entry name" value="ABC_TM1"/>
    <property type="match status" value="1"/>
</dbReference>
<evidence type="ECO:0000313" key="10">
    <source>
        <dbReference type="Proteomes" id="UP000657006"/>
    </source>
</evidence>
<feature type="transmembrane region" description="Helical" evidence="7">
    <location>
        <begin position="12"/>
        <end position="30"/>
    </location>
</feature>
<dbReference type="AlphaFoldDB" id="A0A926DTS2"/>
<dbReference type="InterPro" id="IPR000515">
    <property type="entry name" value="MetI-like"/>
</dbReference>
<dbReference type="Proteomes" id="UP000657006">
    <property type="component" value="Unassembled WGS sequence"/>
</dbReference>
<proteinExistence type="inferred from homology"/>
<evidence type="ECO:0000256" key="1">
    <source>
        <dbReference type="ARBA" id="ARBA00004651"/>
    </source>
</evidence>
<sequence>MIRTKGELAFDIFNVVLMFLIIIITLYPFWFTIVCSFSKVVAGNGITLWPKQFSTTAYSLLLDYDLIWITYRNTIVRCIVGTSLSVFFTAMTAYPLSKREMPFQGVLTNFILITMLFGGGLIPSYILVKDLHMLNTIWALVIPNMLGAYNIFIVRNFFRSIPSSLEESARIDGANWFYIWIRIVVPLAKPVIATIALWSLVGHWNAWFDALIYIRESTRTVVQVILRKITIENSSMDVNAIMAKMSNKDQSPGGETLEAAITVITIVPMLVIYPFLQKYFVKGIMVGSIKG</sequence>
<dbReference type="GO" id="GO:0055085">
    <property type="term" value="P:transmembrane transport"/>
    <property type="evidence" value="ECO:0007669"/>
    <property type="project" value="InterPro"/>
</dbReference>
<feature type="transmembrane region" description="Helical" evidence="7">
    <location>
        <begin position="259"/>
        <end position="276"/>
    </location>
</feature>
<dbReference type="Gene3D" id="1.10.3720.10">
    <property type="entry name" value="MetI-like"/>
    <property type="match status" value="1"/>
</dbReference>
<evidence type="ECO:0000256" key="7">
    <source>
        <dbReference type="RuleBase" id="RU363032"/>
    </source>
</evidence>
<dbReference type="EMBL" id="JACRSQ010000049">
    <property type="protein sequence ID" value="MBC8545138.1"/>
    <property type="molecule type" value="Genomic_DNA"/>
</dbReference>
<dbReference type="SUPFAM" id="SSF161098">
    <property type="entry name" value="MetI-like"/>
    <property type="match status" value="1"/>
</dbReference>
<dbReference type="InterPro" id="IPR035906">
    <property type="entry name" value="MetI-like_sf"/>
</dbReference>
<feature type="domain" description="ABC transmembrane type-1" evidence="8">
    <location>
        <begin position="71"/>
        <end position="276"/>
    </location>
</feature>
<dbReference type="Pfam" id="PF00528">
    <property type="entry name" value="BPD_transp_1"/>
    <property type="match status" value="1"/>
</dbReference>
<evidence type="ECO:0000256" key="5">
    <source>
        <dbReference type="ARBA" id="ARBA00022989"/>
    </source>
</evidence>
<keyword evidence="3" id="KW-1003">Cell membrane</keyword>
<feature type="transmembrane region" description="Helical" evidence="7">
    <location>
        <begin position="138"/>
        <end position="158"/>
    </location>
</feature>
<keyword evidence="2 7" id="KW-0813">Transport</keyword>
<protein>
    <submittedName>
        <fullName evidence="9">Carbohydrate ABC transporter permease</fullName>
    </submittedName>
</protein>
<dbReference type="PANTHER" id="PTHR43744">
    <property type="entry name" value="ABC TRANSPORTER PERMEASE PROTEIN MG189-RELATED-RELATED"/>
    <property type="match status" value="1"/>
</dbReference>
<keyword evidence="6 7" id="KW-0472">Membrane</keyword>
<keyword evidence="5 7" id="KW-1133">Transmembrane helix</keyword>
<evidence type="ECO:0000256" key="3">
    <source>
        <dbReference type="ARBA" id="ARBA00022475"/>
    </source>
</evidence>
<comment type="subcellular location">
    <subcellularLocation>
        <location evidence="1 7">Cell membrane</location>
        <topology evidence="1 7">Multi-pass membrane protein</topology>
    </subcellularLocation>
</comment>
<dbReference type="CDD" id="cd06261">
    <property type="entry name" value="TM_PBP2"/>
    <property type="match status" value="1"/>
</dbReference>
<dbReference type="PANTHER" id="PTHR43744:SF9">
    <property type="entry name" value="POLYGALACTURONAN_RHAMNOGALACTURONAN TRANSPORT SYSTEM PERMEASE PROTEIN YTCP"/>
    <property type="match status" value="1"/>
</dbReference>
<dbReference type="RefSeq" id="WP_177720254.1">
    <property type="nucleotide sequence ID" value="NZ_JACRSQ010000049.1"/>
</dbReference>
<evidence type="ECO:0000313" key="9">
    <source>
        <dbReference type="EMBL" id="MBC8545138.1"/>
    </source>
</evidence>
<comment type="caution">
    <text evidence="9">The sequence shown here is derived from an EMBL/GenBank/DDBJ whole genome shotgun (WGS) entry which is preliminary data.</text>
</comment>
<name>A0A926DTS2_9FIRM</name>
<accession>A0A926DTS2</accession>
<feature type="transmembrane region" description="Helical" evidence="7">
    <location>
        <begin position="106"/>
        <end position="126"/>
    </location>
</feature>
<evidence type="ECO:0000256" key="4">
    <source>
        <dbReference type="ARBA" id="ARBA00022692"/>
    </source>
</evidence>
<keyword evidence="4 7" id="KW-0812">Transmembrane</keyword>
<comment type="similarity">
    <text evidence="7">Belongs to the binding-protein-dependent transport system permease family.</text>
</comment>
<evidence type="ECO:0000256" key="6">
    <source>
        <dbReference type="ARBA" id="ARBA00023136"/>
    </source>
</evidence>
<evidence type="ECO:0000259" key="8">
    <source>
        <dbReference type="PROSITE" id="PS50928"/>
    </source>
</evidence>
<evidence type="ECO:0000256" key="2">
    <source>
        <dbReference type="ARBA" id="ARBA00022448"/>
    </source>
</evidence>
<organism evidence="9 10">
    <name type="scientific">Bianquea renquensis</name>
    <dbReference type="NCBI Taxonomy" id="2763661"/>
    <lineage>
        <taxon>Bacteria</taxon>
        <taxon>Bacillati</taxon>
        <taxon>Bacillota</taxon>
        <taxon>Clostridia</taxon>
        <taxon>Eubacteriales</taxon>
        <taxon>Bianqueaceae</taxon>
        <taxon>Bianquea</taxon>
    </lineage>
</organism>
<feature type="transmembrane region" description="Helical" evidence="7">
    <location>
        <begin position="74"/>
        <end position="94"/>
    </location>
</feature>
<dbReference type="GO" id="GO:0005886">
    <property type="term" value="C:plasma membrane"/>
    <property type="evidence" value="ECO:0007669"/>
    <property type="project" value="UniProtKB-SubCell"/>
</dbReference>